<evidence type="ECO:0000313" key="3">
    <source>
        <dbReference type="Proteomes" id="UP000001064"/>
    </source>
</evidence>
<feature type="transmembrane region" description="Helical" evidence="1">
    <location>
        <begin position="6"/>
        <end position="25"/>
    </location>
</feature>
<name>F0Z671_DICPU</name>
<dbReference type="Proteomes" id="UP000001064">
    <property type="component" value="Unassembled WGS sequence"/>
</dbReference>
<dbReference type="RefSeq" id="XP_003282942.1">
    <property type="nucleotide sequence ID" value="XM_003282894.1"/>
</dbReference>
<gene>
    <name evidence="2" type="ORF">DICPUDRAFT_146525</name>
</gene>
<dbReference type="InParanoid" id="F0Z671"/>
<dbReference type="KEGG" id="dpp:DICPUDRAFT_146525"/>
<protein>
    <submittedName>
        <fullName evidence="2">Uncharacterized protein</fullName>
    </submittedName>
</protein>
<proteinExistence type="predicted"/>
<dbReference type="GeneID" id="10503349"/>
<evidence type="ECO:0000256" key="1">
    <source>
        <dbReference type="SAM" id="Phobius"/>
    </source>
</evidence>
<dbReference type="EMBL" id="GL870941">
    <property type="protein sequence ID" value="EGC40606.1"/>
    <property type="molecule type" value="Genomic_DNA"/>
</dbReference>
<reference evidence="3" key="1">
    <citation type="journal article" date="2011" name="Genome Biol.">
        <title>Comparative genomics of the social amoebae Dictyostelium discoideum and Dictyostelium purpureum.</title>
        <authorList>
            <consortium name="US DOE Joint Genome Institute (JGI-PGF)"/>
            <person name="Sucgang R."/>
            <person name="Kuo A."/>
            <person name="Tian X."/>
            <person name="Salerno W."/>
            <person name="Parikh A."/>
            <person name="Feasley C.L."/>
            <person name="Dalin E."/>
            <person name="Tu H."/>
            <person name="Huang E."/>
            <person name="Barry K."/>
            <person name="Lindquist E."/>
            <person name="Shapiro H."/>
            <person name="Bruce D."/>
            <person name="Schmutz J."/>
            <person name="Salamov A."/>
            <person name="Fey P."/>
            <person name="Gaudet P."/>
            <person name="Anjard C."/>
            <person name="Babu M.M."/>
            <person name="Basu S."/>
            <person name="Bushmanova Y."/>
            <person name="van der Wel H."/>
            <person name="Katoh-Kurasawa M."/>
            <person name="Dinh C."/>
            <person name="Coutinho P.M."/>
            <person name="Saito T."/>
            <person name="Elias M."/>
            <person name="Schaap P."/>
            <person name="Kay R.R."/>
            <person name="Henrissat B."/>
            <person name="Eichinger L."/>
            <person name="Rivero F."/>
            <person name="Putnam N.H."/>
            <person name="West C.M."/>
            <person name="Loomis W.F."/>
            <person name="Chisholm R.L."/>
            <person name="Shaulsky G."/>
            <person name="Strassmann J.E."/>
            <person name="Queller D.C."/>
            <person name="Kuspa A."/>
            <person name="Grigoriev I.V."/>
        </authorList>
    </citation>
    <scope>NUCLEOTIDE SEQUENCE [LARGE SCALE GENOMIC DNA]</scope>
    <source>
        <strain evidence="3">QSDP1</strain>
    </source>
</reference>
<keyword evidence="1" id="KW-1133">Transmembrane helix</keyword>
<organism evidence="2 3">
    <name type="scientific">Dictyostelium purpureum</name>
    <name type="common">Slime mold</name>
    <dbReference type="NCBI Taxonomy" id="5786"/>
    <lineage>
        <taxon>Eukaryota</taxon>
        <taxon>Amoebozoa</taxon>
        <taxon>Evosea</taxon>
        <taxon>Eumycetozoa</taxon>
        <taxon>Dictyostelia</taxon>
        <taxon>Dictyosteliales</taxon>
        <taxon>Dictyosteliaceae</taxon>
        <taxon>Dictyostelium</taxon>
    </lineage>
</organism>
<dbReference type="VEuPathDB" id="AmoebaDB:DICPUDRAFT_146525"/>
<sequence>MLNRYIIFILLILLLFIVIINAFTLKQSHYFNNKKYLSKDNDCQFSSILLCTPDNGEDCSSYSLTSPNNPQTLSNIPLDSGIYEIVIITKVAGEYIVNFGSVPLPVTFYCFGNINFIKCH</sequence>
<evidence type="ECO:0000313" key="2">
    <source>
        <dbReference type="EMBL" id="EGC40606.1"/>
    </source>
</evidence>
<keyword evidence="1" id="KW-0472">Membrane</keyword>
<dbReference type="AlphaFoldDB" id="F0Z671"/>
<keyword evidence="1" id="KW-0812">Transmembrane</keyword>
<keyword evidence="3" id="KW-1185">Reference proteome</keyword>
<accession>F0Z671</accession>